<keyword evidence="3" id="KW-1185">Reference proteome</keyword>
<accession>A0ABS7EEU9</accession>
<feature type="signal peptide" evidence="1">
    <location>
        <begin position="1"/>
        <end position="21"/>
    </location>
</feature>
<evidence type="ECO:0000313" key="2">
    <source>
        <dbReference type="EMBL" id="MBW8190855.1"/>
    </source>
</evidence>
<reference evidence="2" key="1">
    <citation type="submission" date="2021-07" db="EMBL/GenBank/DDBJ databases">
        <title>Neiella marina sp. nov., isolated from the intestinal content of sea cucumber Apostichopus japonicus.</title>
        <authorList>
            <person name="Bai X."/>
        </authorList>
    </citation>
    <scope>NUCLEOTIDE SEQUENCE</scope>
    <source>
        <strain evidence="2">126</strain>
    </source>
</reference>
<proteinExistence type="predicted"/>
<organism evidence="2 3">
    <name type="scientific">Neiella holothuriorum</name>
    <dbReference type="NCBI Taxonomy" id="2870530"/>
    <lineage>
        <taxon>Bacteria</taxon>
        <taxon>Pseudomonadati</taxon>
        <taxon>Pseudomonadota</taxon>
        <taxon>Gammaproteobacteria</taxon>
        <taxon>Alteromonadales</taxon>
        <taxon>Echinimonadaceae</taxon>
        <taxon>Neiella</taxon>
    </lineage>
</organism>
<evidence type="ECO:0000256" key="1">
    <source>
        <dbReference type="SAM" id="SignalP"/>
    </source>
</evidence>
<name>A0ABS7EEU9_9GAMM</name>
<evidence type="ECO:0000313" key="3">
    <source>
        <dbReference type="Proteomes" id="UP001166251"/>
    </source>
</evidence>
<feature type="chain" id="PRO_5047213106" evidence="1">
    <location>
        <begin position="22"/>
        <end position="141"/>
    </location>
</feature>
<keyword evidence="1" id="KW-0732">Signal</keyword>
<dbReference type="Proteomes" id="UP001166251">
    <property type="component" value="Unassembled WGS sequence"/>
</dbReference>
<dbReference type="EMBL" id="JAHZSS010000006">
    <property type="protein sequence ID" value="MBW8190855.1"/>
    <property type="molecule type" value="Genomic_DNA"/>
</dbReference>
<comment type="caution">
    <text evidence="2">The sequence shown here is derived from an EMBL/GenBank/DDBJ whole genome shotgun (WGS) entry which is preliminary data.</text>
</comment>
<gene>
    <name evidence="2" type="ORF">K0504_07390</name>
</gene>
<protein>
    <submittedName>
        <fullName evidence="2">Uncharacterized protein</fullName>
    </submittedName>
</protein>
<sequence length="141" mass="15776">MISNRLIARLLGATFLLSATAAFSQQGEPVEPHQQLFARSVMYQSLTDVCIEQGHNSMLQSAYQQWLLRSQTPIQQGRESVATMAAAQGRTMDSVVKIFLHMVEQNWALLNEGERSLKCIELDKYLNDVDRAIPQTPIIAG</sequence>
<dbReference type="RefSeq" id="WP_220103533.1">
    <property type="nucleotide sequence ID" value="NZ_JAHZSS010000006.1"/>
</dbReference>